<dbReference type="RefSeq" id="WP_147782616.1">
    <property type="nucleotide sequence ID" value="NZ_VRMG01000005.1"/>
</dbReference>
<name>A0A5C8UT07_9MICO</name>
<dbReference type="SUPFAM" id="SSF46785">
    <property type="entry name" value="Winged helix' DNA-binding domain"/>
    <property type="match status" value="1"/>
</dbReference>
<dbReference type="Pfam" id="PF00392">
    <property type="entry name" value="GntR"/>
    <property type="match status" value="1"/>
</dbReference>
<dbReference type="SUPFAM" id="SSF48008">
    <property type="entry name" value="GntR ligand-binding domain-like"/>
    <property type="match status" value="1"/>
</dbReference>
<dbReference type="GO" id="GO:0003677">
    <property type="term" value="F:DNA binding"/>
    <property type="evidence" value="ECO:0007669"/>
    <property type="project" value="UniProtKB-KW"/>
</dbReference>
<keyword evidence="2" id="KW-0238">DNA-binding</keyword>
<dbReference type="Pfam" id="PF07729">
    <property type="entry name" value="FCD"/>
    <property type="match status" value="1"/>
</dbReference>
<gene>
    <name evidence="5" type="ORF">FVP33_05385</name>
</gene>
<evidence type="ECO:0000256" key="1">
    <source>
        <dbReference type="ARBA" id="ARBA00023015"/>
    </source>
</evidence>
<sequence>MAVALRASDRAYLVLREEIIDWELPPGSVLGEVDQAARLGVSRTPLREALARLTADGLVRAQAGRGLVVSDISVENIRELFEVRQSLEAQAARLAAIRHEGDVFHQLDLEFRAVPQLLERDDPARHAYYGLVERFDRAVDDAARNPYLVAALNGLRTHLVRVRRLAKDNPVRLSAAAGEHLLIVQAIAARDADLAAHATHVHLHNALQSALESTRHAPTT</sequence>
<dbReference type="Gene3D" id="1.10.10.10">
    <property type="entry name" value="Winged helix-like DNA-binding domain superfamily/Winged helix DNA-binding domain"/>
    <property type="match status" value="1"/>
</dbReference>
<dbReference type="Proteomes" id="UP000321379">
    <property type="component" value="Unassembled WGS sequence"/>
</dbReference>
<dbReference type="InterPro" id="IPR036390">
    <property type="entry name" value="WH_DNA-bd_sf"/>
</dbReference>
<evidence type="ECO:0000256" key="2">
    <source>
        <dbReference type="ARBA" id="ARBA00023125"/>
    </source>
</evidence>
<organism evidence="5 6">
    <name type="scientific">Lacisediminihabitans profunda</name>
    <dbReference type="NCBI Taxonomy" id="2594790"/>
    <lineage>
        <taxon>Bacteria</taxon>
        <taxon>Bacillati</taxon>
        <taxon>Actinomycetota</taxon>
        <taxon>Actinomycetes</taxon>
        <taxon>Micrococcales</taxon>
        <taxon>Microbacteriaceae</taxon>
        <taxon>Lacisediminihabitans</taxon>
    </lineage>
</organism>
<evidence type="ECO:0000313" key="6">
    <source>
        <dbReference type="Proteomes" id="UP000321379"/>
    </source>
</evidence>
<keyword evidence="3" id="KW-0804">Transcription</keyword>
<evidence type="ECO:0000256" key="3">
    <source>
        <dbReference type="ARBA" id="ARBA00023163"/>
    </source>
</evidence>
<evidence type="ECO:0000313" key="5">
    <source>
        <dbReference type="EMBL" id="TXN31030.1"/>
    </source>
</evidence>
<dbReference type="InterPro" id="IPR008920">
    <property type="entry name" value="TF_FadR/GntR_C"/>
</dbReference>
<dbReference type="EMBL" id="VRMG01000005">
    <property type="protein sequence ID" value="TXN31030.1"/>
    <property type="molecule type" value="Genomic_DNA"/>
</dbReference>
<dbReference type="SMART" id="SM00895">
    <property type="entry name" value="FCD"/>
    <property type="match status" value="1"/>
</dbReference>
<protein>
    <submittedName>
        <fullName evidence="5">GntR family transcriptional regulator</fullName>
    </submittedName>
</protein>
<dbReference type="PROSITE" id="PS50949">
    <property type="entry name" value="HTH_GNTR"/>
    <property type="match status" value="1"/>
</dbReference>
<dbReference type="InterPro" id="IPR036388">
    <property type="entry name" value="WH-like_DNA-bd_sf"/>
</dbReference>
<evidence type="ECO:0000259" key="4">
    <source>
        <dbReference type="PROSITE" id="PS50949"/>
    </source>
</evidence>
<dbReference type="AlphaFoldDB" id="A0A5C8UT07"/>
<comment type="caution">
    <text evidence="5">The sequence shown here is derived from an EMBL/GenBank/DDBJ whole genome shotgun (WGS) entry which is preliminary data.</text>
</comment>
<dbReference type="Gene3D" id="1.20.120.530">
    <property type="entry name" value="GntR ligand-binding domain-like"/>
    <property type="match status" value="1"/>
</dbReference>
<proteinExistence type="predicted"/>
<keyword evidence="6" id="KW-1185">Reference proteome</keyword>
<dbReference type="SMART" id="SM00345">
    <property type="entry name" value="HTH_GNTR"/>
    <property type="match status" value="1"/>
</dbReference>
<dbReference type="PANTHER" id="PTHR43537">
    <property type="entry name" value="TRANSCRIPTIONAL REGULATOR, GNTR FAMILY"/>
    <property type="match status" value="1"/>
</dbReference>
<dbReference type="InterPro" id="IPR000524">
    <property type="entry name" value="Tscrpt_reg_HTH_GntR"/>
</dbReference>
<dbReference type="CDD" id="cd07377">
    <property type="entry name" value="WHTH_GntR"/>
    <property type="match status" value="1"/>
</dbReference>
<keyword evidence="1" id="KW-0805">Transcription regulation</keyword>
<dbReference type="InterPro" id="IPR011711">
    <property type="entry name" value="GntR_C"/>
</dbReference>
<reference evidence="5 6" key="1">
    <citation type="submission" date="2019-08" db="EMBL/GenBank/DDBJ databases">
        <title>Bacterial whole genome sequence for Glaciihabitans sp. CHu50b-6-2.</title>
        <authorList>
            <person name="Jin L."/>
        </authorList>
    </citation>
    <scope>NUCLEOTIDE SEQUENCE [LARGE SCALE GENOMIC DNA]</scope>
    <source>
        <strain evidence="5 6">CHu50b-6-2</strain>
    </source>
</reference>
<feature type="domain" description="HTH gntR-type" evidence="4">
    <location>
        <begin position="5"/>
        <end position="72"/>
    </location>
</feature>
<accession>A0A5C8UT07</accession>
<dbReference type="PRINTS" id="PR00035">
    <property type="entry name" value="HTHGNTR"/>
</dbReference>
<dbReference type="PANTHER" id="PTHR43537:SF49">
    <property type="entry name" value="TRANSCRIPTIONAL REGULATORY PROTEIN"/>
    <property type="match status" value="1"/>
</dbReference>
<dbReference type="GO" id="GO:0003700">
    <property type="term" value="F:DNA-binding transcription factor activity"/>
    <property type="evidence" value="ECO:0007669"/>
    <property type="project" value="InterPro"/>
</dbReference>